<evidence type="ECO:0000313" key="1">
    <source>
        <dbReference type="EMBL" id="HGZ60250.1"/>
    </source>
</evidence>
<accession>A0A7J3SKU5</accession>
<name>A0A7J3SKU5_9CREN</name>
<protein>
    <submittedName>
        <fullName evidence="1">Uncharacterized protein</fullName>
    </submittedName>
</protein>
<proteinExistence type="predicted"/>
<dbReference type="AlphaFoldDB" id="A0A7J3SKU5"/>
<dbReference type="EMBL" id="DTLS01000094">
    <property type="protein sequence ID" value="HGZ60250.1"/>
    <property type="molecule type" value="Genomic_DNA"/>
</dbReference>
<sequence length="131" mass="14216">MPFVYLGVPGGGSVGDLYFFNQGKGPAVNVQVELYELGSTHTITAPAGTLAPGESVSLVRPLNLVLGEAMGVTKVFLDPDRMGLILIMMQAGDITSERKCELRARVKAVVIFGKRYCTIRRFDFPQVVLEP</sequence>
<reference evidence="1" key="1">
    <citation type="journal article" date="2020" name="mSystems">
        <title>Genome- and Community-Level Interaction Insights into Carbon Utilization and Element Cycling Functions of Hydrothermarchaeota in Hydrothermal Sediment.</title>
        <authorList>
            <person name="Zhou Z."/>
            <person name="Liu Y."/>
            <person name="Xu W."/>
            <person name="Pan J."/>
            <person name="Luo Z.H."/>
            <person name="Li M."/>
        </authorList>
    </citation>
    <scope>NUCLEOTIDE SEQUENCE [LARGE SCALE GENOMIC DNA]</scope>
    <source>
        <strain evidence="1">SpSt-885</strain>
    </source>
</reference>
<gene>
    <name evidence="1" type="ORF">ENW83_03470</name>
</gene>
<comment type="caution">
    <text evidence="1">The sequence shown here is derived from an EMBL/GenBank/DDBJ whole genome shotgun (WGS) entry which is preliminary data.</text>
</comment>
<organism evidence="1">
    <name type="scientific">Fervidicoccus fontis</name>
    <dbReference type="NCBI Taxonomy" id="683846"/>
    <lineage>
        <taxon>Archaea</taxon>
        <taxon>Thermoproteota</taxon>
        <taxon>Thermoprotei</taxon>
        <taxon>Fervidicoccales</taxon>
        <taxon>Fervidicoccaceae</taxon>
        <taxon>Fervidicoccus</taxon>
    </lineage>
</organism>